<gene>
    <name evidence="1" type="ORF">WJX84_004217</name>
</gene>
<reference evidence="1 2" key="1">
    <citation type="journal article" date="2024" name="Nat. Commun.">
        <title>Phylogenomics reveals the evolutionary origins of lichenization in chlorophyte algae.</title>
        <authorList>
            <person name="Puginier C."/>
            <person name="Libourel C."/>
            <person name="Otte J."/>
            <person name="Skaloud P."/>
            <person name="Haon M."/>
            <person name="Grisel S."/>
            <person name="Petersen M."/>
            <person name="Berrin J.G."/>
            <person name="Delaux P.M."/>
            <person name="Dal Grande F."/>
            <person name="Keller J."/>
        </authorList>
    </citation>
    <scope>NUCLEOTIDE SEQUENCE [LARGE SCALE GENOMIC DNA]</scope>
    <source>
        <strain evidence="1 2">SAG 2523</strain>
    </source>
</reference>
<dbReference type="SUPFAM" id="SSF68906">
    <property type="entry name" value="SAP domain"/>
    <property type="match status" value="1"/>
</dbReference>
<keyword evidence="2" id="KW-1185">Reference proteome</keyword>
<name>A0AAW1SJD0_9CHLO</name>
<sequence>MSFLDLPEDCLNHIGKFLVEPDLLHPVCVRAREAAELATASKAFRSFTEQNVFSALATMHCPPALPSWPYPSLGSWDTAEHVIPKLTIPKLKPILRATGCKVSGKKADLVAQDEDEDAYMMDAQAMHLGGFMAAAFANPLFFPAFGPFS</sequence>
<comment type="caution">
    <text evidence="1">The sequence shown here is derived from an EMBL/GenBank/DDBJ whole genome shotgun (WGS) entry which is preliminary data.</text>
</comment>
<evidence type="ECO:0008006" key="3">
    <source>
        <dbReference type="Google" id="ProtNLM"/>
    </source>
</evidence>
<dbReference type="Gene3D" id="1.10.720.30">
    <property type="entry name" value="SAP domain"/>
    <property type="match status" value="1"/>
</dbReference>
<proteinExistence type="predicted"/>
<dbReference type="AlphaFoldDB" id="A0AAW1SJD0"/>
<dbReference type="Proteomes" id="UP001485043">
    <property type="component" value="Unassembled WGS sequence"/>
</dbReference>
<dbReference type="InterPro" id="IPR036361">
    <property type="entry name" value="SAP_dom_sf"/>
</dbReference>
<accession>A0AAW1SJD0</accession>
<dbReference type="EMBL" id="JALJOV010001596">
    <property type="protein sequence ID" value="KAK9845643.1"/>
    <property type="molecule type" value="Genomic_DNA"/>
</dbReference>
<evidence type="ECO:0000313" key="1">
    <source>
        <dbReference type="EMBL" id="KAK9845643.1"/>
    </source>
</evidence>
<evidence type="ECO:0000313" key="2">
    <source>
        <dbReference type="Proteomes" id="UP001485043"/>
    </source>
</evidence>
<organism evidence="1 2">
    <name type="scientific">Apatococcus fuscideae</name>
    <dbReference type="NCBI Taxonomy" id="2026836"/>
    <lineage>
        <taxon>Eukaryota</taxon>
        <taxon>Viridiplantae</taxon>
        <taxon>Chlorophyta</taxon>
        <taxon>core chlorophytes</taxon>
        <taxon>Trebouxiophyceae</taxon>
        <taxon>Chlorellales</taxon>
        <taxon>Chlorellaceae</taxon>
        <taxon>Apatococcus</taxon>
    </lineage>
</organism>
<protein>
    <recommendedName>
        <fullName evidence="3">SAP domain-containing protein</fullName>
    </recommendedName>
</protein>